<sequence>MAAPIIVKIPEKRFWETGTYTMSILLPAEYQRNPPKPTDNKVYISGTPDLTVYVKSYGGWVTSVSDKNTVNRLTSVLDLVGAEYIKGFHFVAGYNSPITIFNRHNEAWVVASDDPVCTSSEEWYS</sequence>
<organism evidence="2 3">
    <name type="scientific">Channa striata</name>
    <name type="common">Snakehead murrel</name>
    <name type="synonym">Ophicephalus striatus</name>
    <dbReference type="NCBI Taxonomy" id="64152"/>
    <lineage>
        <taxon>Eukaryota</taxon>
        <taxon>Metazoa</taxon>
        <taxon>Chordata</taxon>
        <taxon>Craniata</taxon>
        <taxon>Vertebrata</taxon>
        <taxon>Euteleostomi</taxon>
        <taxon>Actinopterygii</taxon>
        <taxon>Neopterygii</taxon>
        <taxon>Teleostei</taxon>
        <taxon>Neoteleostei</taxon>
        <taxon>Acanthomorphata</taxon>
        <taxon>Anabantaria</taxon>
        <taxon>Anabantiformes</taxon>
        <taxon>Channoidei</taxon>
        <taxon>Channidae</taxon>
        <taxon>Channa</taxon>
    </lineage>
</organism>
<dbReference type="Proteomes" id="UP001187415">
    <property type="component" value="Unassembled WGS sequence"/>
</dbReference>
<dbReference type="SUPFAM" id="SSF55136">
    <property type="entry name" value="Probable bacterial effector-binding domain"/>
    <property type="match status" value="1"/>
</dbReference>
<dbReference type="GO" id="GO:0020037">
    <property type="term" value="F:heme binding"/>
    <property type="evidence" value="ECO:0007669"/>
    <property type="project" value="TreeGrafter"/>
</dbReference>
<dbReference type="AlphaFoldDB" id="A0AA88M9K9"/>
<accession>A0AA88M9K9</accession>
<proteinExistence type="inferred from homology"/>
<gene>
    <name evidence="2" type="ORF">Q5P01_017187</name>
</gene>
<keyword evidence="3" id="KW-1185">Reference proteome</keyword>
<comment type="similarity">
    <text evidence="1">Belongs to the HEBP family.</text>
</comment>
<name>A0AA88M9K9_CHASR</name>
<evidence type="ECO:0000256" key="1">
    <source>
        <dbReference type="ARBA" id="ARBA00009817"/>
    </source>
</evidence>
<dbReference type="InterPro" id="IPR006917">
    <property type="entry name" value="SOUL_heme-bd"/>
</dbReference>
<protein>
    <recommendedName>
        <fullName evidence="4">Heme-binding protein 2-like</fullName>
    </recommendedName>
</protein>
<reference evidence="2" key="1">
    <citation type="submission" date="2023-07" db="EMBL/GenBank/DDBJ databases">
        <title>Chromosome-level Genome Assembly of Striped Snakehead (Channa striata).</title>
        <authorList>
            <person name="Liu H."/>
        </authorList>
    </citation>
    <scope>NUCLEOTIDE SEQUENCE</scope>
    <source>
        <strain evidence="2">Gz</strain>
        <tissue evidence="2">Muscle</tissue>
    </source>
</reference>
<evidence type="ECO:0008006" key="4">
    <source>
        <dbReference type="Google" id="ProtNLM"/>
    </source>
</evidence>
<evidence type="ECO:0000313" key="2">
    <source>
        <dbReference type="EMBL" id="KAK2833298.1"/>
    </source>
</evidence>
<dbReference type="EMBL" id="JAUPFM010000013">
    <property type="protein sequence ID" value="KAK2833298.1"/>
    <property type="molecule type" value="Genomic_DNA"/>
</dbReference>
<dbReference type="InterPro" id="IPR011256">
    <property type="entry name" value="Reg_factor_effector_dom_sf"/>
</dbReference>
<evidence type="ECO:0000313" key="3">
    <source>
        <dbReference type="Proteomes" id="UP001187415"/>
    </source>
</evidence>
<dbReference type="Gene3D" id="3.20.80.10">
    <property type="entry name" value="Regulatory factor, effector binding domain"/>
    <property type="match status" value="1"/>
</dbReference>
<dbReference type="Pfam" id="PF04832">
    <property type="entry name" value="SOUL"/>
    <property type="match status" value="1"/>
</dbReference>
<dbReference type="PANTHER" id="PTHR11220:SF1">
    <property type="entry name" value="HEME-BINDING PROTEIN 2"/>
    <property type="match status" value="1"/>
</dbReference>
<comment type="caution">
    <text evidence="2">The sequence shown here is derived from an EMBL/GenBank/DDBJ whole genome shotgun (WGS) entry which is preliminary data.</text>
</comment>
<dbReference type="PANTHER" id="PTHR11220">
    <property type="entry name" value="HEME-BINDING PROTEIN-RELATED"/>
    <property type="match status" value="1"/>
</dbReference>